<dbReference type="OrthoDB" id="2150604at2759"/>
<dbReference type="InterPro" id="IPR052058">
    <property type="entry name" value="Alcohol_O-acetyltransferase"/>
</dbReference>
<organism evidence="1 2">
    <name type="scientific">Fusarium irregulare</name>
    <dbReference type="NCBI Taxonomy" id="2494466"/>
    <lineage>
        <taxon>Eukaryota</taxon>
        <taxon>Fungi</taxon>
        <taxon>Dikarya</taxon>
        <taxon>Ascomycota</taxon>
        <taxon>Pezizomycotina</taxon>
        <taxon>Sordariomycetes</taxon>
        <taxon>Hypocreomycetidae</taxon>
        <taxon>Hypocreales</taxon>
        <taxon>Nectriaceae</taxon>
        <taxon>Fusarium</taxon>
        <taxon>Fusarium incarnatum-equiseti species complex</taxon>
    </lineage>
</organism>
<sequence>MFCLLSEALQEAHAEQWLPQKQAWKIIVLKHFNSSCENHDTAISALGRLDVALVAHHAVADGLSGVAFHASLMENLEGLTTSLCQSPWPITFSEPRGAPIAVEERVDCLSCTCSICSGPGTCDRKAWIGEAISQTPTINVKHRVRIVTIPAEELSAVLQKCKQAKITLTALLHVLICTSLRRGINEDVPGFRSVTPISVRQHTGASKRDIVDHVSFLTSYVSRAELEKIQECEPGSTAEWEHIIELAQSFGSDISTKAGQFPHGSMVTSLSRIRDLVSHFRSQGGTERTYTYEVSNLGSTSDISPPDGSNLKLEKLIFTQCAVVAGPAIVFNCVSTKGGPLVFSITWQEGIVEGSLVDRVVGELEDRLLCGGVSDSQRS</sequence>
<evidence type="ECO:0000313" key="1">
    <source>
        <dbReference type="EMBL" id="KAJ4016196.1"/>
    </source>
</evidence>
<dbReference type="PANTHER" id="PTHR28037:SF1">
    <property type="entry name" value="ALCOHOL O-ACETYLTRANSFERASE 1-RELATED"/>
    <property type="match status" value="1"/>
</dbReference>
<proteinExistence type="predicted"/>
<gene>
    <name evidence="1" type="primary">ATF1_1</name>
    <name evidence="1" type="ORF">NW766_004387</name>
</gene>
<dbReference type="Pfam" id="PF07247">
    <property type="entry name" value="AATase"/>
    <property type="match status" value="1"/>
</dbReference>
<name>A0A9W8UBD0_9HYPO</name>
<protein>
    <submittedName>
        <fullName evidence="1">Alcohol acetyltransferase</fullName>
    </submittedName>
</protein>
<comment type="caution">
    <text evidence="1">The sequence shown here is derived from an EMBL/GenBank/DDBJ whole genome shotgun (WGS) entry which is preliminary data.</text>
</comment>
<keyword evidence="2" id="KW-1185">Reference proteome</keyword>
<evidence type="ECO:0000313" key="2">
    <source>
        <dbReference type="Proteomes" id="UP001152130"/>
    </source>
</evidence>
<reference evidence="1" key="1">
    <citation type="submission" date="2022-10" db="EMBL/GenBank/DDBJ databases">
        <title>Fusarium specimens isolated from Avocado Roots.</title>
        <authorList>
            <person name="Stajich J."/>
            <person name="Roper C."/>
            <person name="Heimlech-Rivalta G."/>
        </authorList>
    </citation>
    <scope>NUCLEOTIDE SEQUENCE</scope>
    <source>
        <strain evidence="1">CF00143</strain>
    </source>
</reference>
<dbReference type="PANTHER" id="PTHR28037">
    <property type="entry name" value="ALCOHOL O-ACETYLTRANSFERASE 1-RELATED"/>
    <property type="match status" value="1"/>
</dbReference>
<dbReference type="EMBL" id="JAPDHF010000006">
    <property type="protein sequence ID" value="KAJ4016196.1"/>
    <property type="molecule type" value="Genomic_DNA"/>
</dbReference>
<accession>A0A9W8UBD0</accession>
<dbReference type="InterPro" id="IPR010828">
    <property type="entry name" value="Atf2/Sli1-like"/>
</dbReference>
<dbReference type="GO" id="GO:0008080">
    <property type="term" value="F:N-acetyltransferase activity"/>
    <property type="evidence" value="ECO:0007669"/>
    <property type="project" value="TreeGrafter"/>
</dbReference>
<dbReference type="AlphaFoldDB" id="A0A9W8UBD0"/>
<dbReference type="Proteomes" id="UP001152130">
    <property type="component" value="Unassembled WGS sequence"/>
</dbReference>